<comment type="caution">
    <text evidence="6">The sequence shown here is derived from an EMBL/GenBank/DDBJ whole genome shotgun (WGS) entry which is preliminary data.</text>
</comment>
<dbReference type="InterPro" id="IPR036388">
    <property type="entry name" value="WH-like_DNA-bd_sf"/>
</dbReference>
<dbReference type="SMART" id="SM00413">
    <property type="entry name" value="ETS"/>
    <property type="match status" value="1"/>
</dbReference>
<dbReference type="InterPro" id="IPR000418">
    <property type="entry name" value="Ets_dom"/>
</dbReference>
<evidence type="ECO:0000256" key="1">
    <source>
        <dbReference type="ARBA" id="ARBA00005562"/>
    </source>
</evidence>
<dbReference type="GO" id="GO:0043565">
    <property type="term" value="F:sequence-specific DNA binding"/>
    <property type="evidence" value="ECO:0007669"/>
    <property type="project" value="InterPro"/>
</dbReference>
<reference evidence="6" key="1">
    <citation type="journal article" date="2023" name="IScience">
        <title>Live-bearing cockroach genome reveals convergent evolutionary mechanisms linked to viviparity in insects and beyond.</title>
        <authorList>
            <person name="Fouks B."/>
            <person name="Harrison M.C."/>
            <person name="Mikhailova A.A."/>
            <person name="Marchal E."/>
            <person name="English S."/>
            <person name="Carruthers M."/>
            <person name="Jennings E.C."/>
            <person name="Chiamaka E.L."/>
            <person name="Frigard R.A."/>
            <person name="Pippel M."/>
            <person name="Attardo G.M."/>
            <person name="Benoit J.B."/>
            <person name="Bornberg-Bauer E."/>
            <person name="Tobe S.S."/>
        </authorList>
    </citation>
    <scope>NUCLEOTIDE SEQUENCE</scope>
    <source>
        <strain evidence="6">Stay&amp;Tobe</strain>
    </source>
</reference>
<dbReference type="Pfam" id="PF02198">
    <property type="entry name" value="SAM_PNT"/>
    <property type="match status" value="1"/>
</dbReference>
<protein>
    <recommendedName>
        <fullName evidence="5">ETS domain-containing protein</fullName>
    </recommendedName>
</protein>
<dbReference type="SUPFAM" id="SSF46785">
    <property type="entry name" value="Winged helix' DNA-binding domain"/>
    <property type="match status" value="1"/>
</dbReference>
<keyword evidence="2 3" id="KW-0238">DNA-binding</keyword>
<dbReference type="Pfam" id="PF00178">
    <property type="entry name" value="Ets"/>
    <property type="match status" value="1"/>
</dbReference>
<dbReference type="PROSITE" id="PS50061">
    <property type="entry name" value="ETS_DOMAIN_3"/>
    <property type="match status" value="1"/>
</dbReference>
<gene>
    <name evidence="6" type="ORF">L9F63_021712</name>
</gene>
<sequence length="349" mass="40646">MLMYTSLNNVTFFDYEESFVDNSYDTTVMESAFLPSEVSDSNFTSWDAENSFTTSTDGPYNTFMPHLNDDESWGSHDTSLCSSTAMRKTLDISYEMGVSHWHQKSVDQWTPNDTVEWVLSVAGDNRLTCEDIHKFNDVDGRRLIDMNEERFKSLEPICGSALYRAMQSLKLEQGLNHYDPFMSGEDELLPCPVERQEFRNSVEHPVCPQDHTVECEQIQPKVKRSPGRPRIPGRRNKKQEKKTGRLWEFIRDLLLKPEYCPSLICWEDHDQGIFRFVHSEKVARLWGTIKANPKMTYEKLSRAMRYYYRSKVLLPVLGRRLVYKFGPTATGWRTPNPNFKNKDSLNCIL</sequence>
<comment type="subcellular location">
    <subcellularLocation>
        <location evidence="3">Nucleus</location>
    </subcellularLocation>
</comment>
<dbReference type="Gene3D" id="1.10.150.50">
    <property type="entry name" value="Transcription Factor, Ets-1"/>
    <property type="match status" value="1"/>
</dbReference>
<dbReference type="GO" id="GO:0030154">
    <property type="term" value="P:cell differentiation"/>
    <property type="evidence" value="ECO:0007669"/>
    <property type="project" value="TreeGrafter"/>
</dbReference>
<feature type="region of interest" description="Disordered" evidence="4">
    <location>
        <begin position="221"/>
        <end position="240"/>
    </location>
</feature>
<dbReference type="Gene3D" id="1.10.10.10">
    <property type="entry name" value="Winged helix-like DNA-binding domain superfamily/Winged helix DNA-binding domain"/>
    <property type="match status" value="1"/>
</dbReference>
<dbReference type="GO" id="GO:0005634">
    <property type="term" value="C:nucleus"/>
    <property type="evidence" value="ECO:0007669"/>
    <property type="project" value="UniProtKB-SubCell"/>
</dbReference>
<dbReference type="PANTHER" id="PTHR11849">
    <property type="entry name" value="ETS"/>
    <property type="match status" value="1"/>
</dbReference>
<dbReference type="FunFam" id="1.10.10.10:FF:001336">
    <property type="entry name" value="Epithelium specific ets factor 3, ese3, putative"/>
    <property type="match status" value="1"/>
</dbReference>
<evidence type="ECO:0000256" key="4">
    <source>
        <dbReference type="SAM" id="MobiDB-lite"/>
    </source>
</evidence>
<dbReference type="AlphaFoldDB" id="A0AAD7ZNT1"/>
<dbReference type="Proteomes" id="UP001233999">
    <property type="component" value="Unassembled WGS sequence"/>
</dbReference>
<dbReference type="GO" id="GO:0000981">
    <property type="term" value="F:DNA-binding transcription factor activity, RNA polymerase II-specific"/>
    <property type="evidence" value="ECO:0007669"/>
    <property type="project" value="TreeGrafter"/>
</dbReference>
<dbReference type="InterPro" id="IPR046328">
    <property type="entry name" value="ETS_fam"/>
</dbReference>
<name>A0AAD7ZNT1_DIPPU</name>
<accession>A0AAD7ZNT1</accession>
<dbReference type="SUPFAM" id="SSF47769">
    <property type="entry name" value="SAM/Pointed domain"/>
    <property type="match status" value="1"/>
</dbReference>
<dbReference type="InterPro" id="IPR036390">
    <property type="entry name" value="WH_DNA-bd_sf"/>
</dbReference>
<evidence type="ECO:0000313" key="7">
    <source>
        <dbReference type="Proteomes" id="UP001233999"/>
    </source>
</evidence>
<dbReference type="PANTHER" id="PTHR11849:SF190">
    <property type="entry name" value="ETS-DOMAIN PROTEIN"/>
    <property type="match status" value="1"/>
</dbReference>
<feature type="domain" description="ETS" evidence="5">
    <location>
        <begin position="244"/>
        <end position="326"/>
    </location>
</feature>
<dbReference type="SMART" id="SM00251">
    <property type="entry name" value="SAM_PNT"/>
    <property type="match status" value="1"/>
</dbReference>
<proteinExistence type="inferred from homology"/>
<dbReference type="InterPro" id="IPR013761">
    <property type="entry name" value="SAM/pointed_sf"/>
</dbReference>
<comment type="similarity">
    <text evidence="1 3">Belongs to the ETS family.</text>
</comment>
<organism evidence="6 7">
    <name type="scientific">Diploptera punctata</name>
    <name type="common">Pacific beetle cockroach</name>
    <dbReference type="NCBI Taxonomy" id="6984"/>
    <lineage>
        <taxon>Eukaryota</taxon>
        <taxon>Metazoa</taxon>
        <taxon>Ecdysozoa</taxon>
        <taxon>Arthropoda</taxon>
        <taxon>Hexapoda</taxon>
        <taxon>Insecta</taxon>
        <taxon>Pterygota</taxon>
        <taxon>Neoptera</taxon>
        <taxon>Polyneoptera</taxon>
        <taxon>Dictyoptera</taxon>
        <taxon>Blattodea</taxon>
        <taxon>Blaberoidea</taxon>
        <taxon>Blaberidae</taxon>
        <taxon>Diplopterinae</taxon>
        <taxon>Diploptera</taxon>
    </lineage>
</organism>
<dbReference type="EMBL" id="JASPKZ010007493">
    <property type="protein sequence ID" value="KAJ9583938.1"/>
    <property type="molecule type" value="Genomic_DNA"/>
</dbReference>
<dbReference type="InterPro" id="IPR003118">
    <property type="entry name" value="Pointed_dom"/>
</dbReference>
<dbReference type="PRINTS" id="PR00454">
    <property type="entry name" value="ETSDOMAIN"/>
</dbReference>
<keyword evidence="7" id="KW-1185">Reference proteome</keyword>
<evidence type="ECO:0000256" key="3">
    <source>
        <dbReference type="RuleBase" id="RU004019"/>
    </source>
</evidence>
<keyword evidence="3" id="KW-0539">Nucleus</keyword>
<evidence type="ECO:0000313" key="6">
    <source>
        <dbReference type="EMBL" id="KAJ9583938.1"/>
    </source>
</evidence>
<reference evidence="6" key="2">
    <citation type="submission" date="2023-05" db="EMBL/GenBank/DDBJ databases">
        <authorList>
            <person name="Fouks B."/>
        </authorList>
    </citation>
    <scope>NUCLEOTIDE SEQUENCE</scope>
    <source>
        <strain evidence="6">Stay&amp;Tobe</strain>
        <tissue evidence="6">Testes</tissue>
    </source>
</reference>
<evidence type="ECO:0000256" key="2">
    <source>
        <dbReference type="ARBA" id="ARBA00023125"/>
    </source>
</evidence>
<evidence type="ECO:0000259" key="5">
    <source>
        <dbReference type="PROSITE" id="PS50061"/>
    </source>
</evidence>